<dbReference type="InterPro" id="IPR051561">
    <property type="entry name" value="FRAS1_ECM"/>
</dbReference>
<protein>
    <recommendedName>
        <fullName evidence="7">Chondroitin sulfate proteoglycan 4</fullName>
    </recommendedName>
</protein>
<evidence type="ECO:0000256" key="4">
    <source>
        <dbReference type="PROSITE-ProRule" id="PRU01201"/>
    </source>
</evidence>
<dbReference type="InterPro" id="IPR039005">
    <property type="entry name" value="CSPG_rpt"/>
</dbReference>
<dbReference type="Pfam" id="PF16184">
    <property type="entry name" value="Cadherin_3"/>
    <property type="match status" value="2"/>
</dbReference>
<name>A0AAE1FXD1_PETCI</name>
<dbReference type="Proteomes" id="UP001286313">
    <property type="component" value="Unassembled WGS sequence"/>
</dbReference>
<evidence type="ECO:0000256" key="2">
    <source>
        <dbReference type="ARBA" id="ARBA00022737"/>
    </source>
</evidence>
<feature type="non-terminal residue" evidence="5">
    <location>
        <position position="1"/>
    </location>
</feature>
<evidence type="ECO:0008006" key="7">
    <source>
        <dbReference type="Google" id="ProtNLM"/>
    </source>
</evidence>
<keyword evidence="3" id="KW-0325">Glycoprotein</keyword>
<dbReference type="PANTHER" id="PTHR45739:SF12">
    <property type="entry name" value="CHONDROITIN SULFATE PROTEOGLYCAN 4-LIKE ISOFORM X2"/>
    <property type="match status" value="1"/>
</dbReference>
<gene>
    <name evidence="5" type="ORF">Pcinc_014008</name>
</gene>
<evidence type="ECO:0000313" key="5">
    <source>
        <dbReference type="EMBL" id="KAK3881554.1"/>
    </source>
</evidence>
<organism evidence="5 6">
    <name type="scientific">Petrolisthes cinctipes</name>
    <name type="common">Flat porcelain crab</name>
    <dbReference type="NCBI Taxonomy" id="88211"/>
    <lineage>
        <taxon>Eukaryota</taxon>
        <taxon>Metazoa</taxon>
        <taxon>Ecdysozoa</taxon>
        <taxon>Arthropoda</taxon>
        <taxon>Crustacea</taxon>
        <taxon>Multicrustacea</taxon>
        <taxon>Malacostraca</taxon>
        <taxon>Eumalacostraca</taxon>
        <taxon>Eucarida</taxon>
        <taxon>Decapoda</taxon>
        <taxon>Pleocyemata</taxon>
        <taxon>Anomura</taxon>
        <taxon>Galatheoidea</taxon>
        <taxon>Porcellanidae</taxon>
        <taxon>Petrolisthes</taxon>
    </lineage>
</organism>
<dbReference type="GO" id="GO:0009653">
    <property type="term" value="P:anatomical structure morphogenesis"/>
    <property type="evidence" value="ECO:0007669"/>
    <property type="project" value="TreeGrafter"/>
</dbReference>
<keyword evidence="2" id="KW-0677">Repeat</keyword>
<reference evidence="5" key="1">
    <citation type="submission" date="2023-10" db="EMBL/GenBank/DDBJ databases">
        <title>Genome assemblies of two species of porcelain crab, Petrolisthes cinctipes and Petrolisthes manimaculis (Anomura: Porcellanidae).</title>
        <authorList>
            <person name="Angst P."/>
        </authorList>
    </citation>
    <scope>NUCLEOTIDE SEQUENCE</scope>
    <source>
        <strain evidence="5">PB745_01</strain>
        <tissue evidence="5">Gill</tissue>
    </source>
</reference>
<evidence type="ECO:0000256" key="3">
    <source>
        <dbReference type="ARBA" id="ARBA00023180"/>
    </source>
</evidence>
<feature type="repeat" description="CSPG" evidence="4">
    <location>
        <begin position="1"/>
        <end position="63"/>
    </location>
</feature>
<sequence>YGVRESGVLFHVITPPSRGRLDVHLWRRPEDDTFTLLDLNNDWVGYVHDGSETSEDSVVLELELVTRSGYILPSYLQSRHRFVLPVRVVARNDAPSIVLPPANVLRLAAGSSKTLTNQIINVVDSDTPPNRLRISVLNLKEPEGAYIESSQVPGTPLHSFTMEQLNQDIITYVHRGSPDTQIVLKVTDGLETTGPVILRVAAFELQVFLVNNTGLSITHGSWAYITPVNLSYTTNAPEQDLEVHFDITSLLYTVPYRG</sequence>
<keyword evidence="6" id="KW-1185">Reference proteome</keyword>
<proteinExistence type="predicted"/>
<evidence type="ECO:0000256" key="1">
    <source>
        <dbReference type="ARBA" id="ARBA00022729"/>
    </source>
</evidence>
<dbReference type="PANTHER" id="PTHR45739">
    <property type="entry name" value="MATRIX PROTEIN, PUTATIVE-RELATED"/>
    <property type="match status" value="1"/>
</dbReference>
<keyword evidence="1" id="KW-0732">Signal</keyword>
<feature type="repeat" description="CSPG" evidence="4">
    <location>
        <begin position="96"/>
        <end position="189"/>
    </location>
</feature>
<evidence type="ECO:0000313" key="6">
    <source>
        <dbReference type="Proteomes" id="UP001286313"/>
    </source>
</evidence>
<dbReference type="AlphaFoldDB" id="A0AAE1FXD1"/>
<accession>A0AAE1FXD1</accession>
<comment type="caution">
    <text evidence="5">The sequence shown here is derived from an EMBL/GenBank/DDBJ whole genome shotgun (WGS) entry which is preliminary data.</text>
</comment>
<dbReference type="PROSITE" id="PS51854">
    <property type="entry name" value="CSPG"/>
    <property type="match status" value="2"/>
</dbReference>
<dbReference type="EMBL" id="JAWQEG010001203">
    <property type="protein sequence ID" value="KAK3881554.1"/>
    <property type="molecule type" value="Genomic_DNA"/>
</dbReference>